<dbReference type="Gene3D" id="3.40.50.300">
    <property type="entry name" value="P-loop containing nucleotide triphosphate hydrolases"/>
    <property type="match status" value="1"/>
</dbReference>
<reference evidence="3" key="1">
    <citation type="journal article" date="2019" name="Int. J. Syst. Evol. Microbiol.">
        <title>The Global Catalogue of Microorganisms (GCM) 10K type strain sequencing project: providing services to taxonomists for standard genome sequencing and annotation.</title>
        <authorList>
            <consortium name="The Broad Institute Genomics Platform"/>
            <consortium name="The Broad Institute Genome Sequencing Center for Infectious Disease"/>
            <person name="Wu L."/>
            <person name="Ma J."/>
        </authorList>
    </citation>
    <scope>NUCLEOTIDE SEQUENCE [LARGE SCALE GENOMIC DNA]</scope>
    <source>
        <strain evidence="3">JCM 18304</strain>
    </source>
</reference>
<dbReference type="Proteomes" id="UP001501570">
    <property type="component" value="Unassembled WGS sequence"/>
</dbReference>
<sequence>MDELTTTPSRPVSFPNPSPGRSGAFNPSDLGLGTVIPVLGAHPQAGASGVALALADAAAVAGLRVLLIDSADPARSGLAGVCAVEGRSVPGAHGRSAMRIGTRTVQNSRLAVRRLVGTGTPITIAQLPLPTSWASAEPSDFDLTIVDVGWDVWPLTIPGESLGPLLWCTGSPTCTFPVVVMRSTVGSVGLAEGMLTRYDTGVRQRGFVEMGCAVAVGGESWPTVVRAVMGLQLESLSERTLFISPSPEAATAGWSVAPVPANSVRTAMALLQGVGGPIGEALAPQQHNRKARRFGRS</sequence>
<evidence type="ECO:0008006" key="4">
    <source>
        <dbReference type="Google" id="ProtNLM"/>
    </source>
</evidence>
<proteinExistence type="predicted"/>
<evidence type="ECO:0000256" key="1">
    <source>
        <dbReference type="SAM" id="MobiDB-lite"/>
    </source>
</evidence>
<evidence type="ECO:0000313" key="2">
    <source>
        <dbReference type="EMBL" id="GAA5188486.1"/>
    </source>
</evidence>
<keyword evidence="3" id="KW-1185">Reference proteome</keyword>
<comment type="caution">
    <text evidence="2">The sequence shown here is derived from an EMBL/GenBank/DDBJ whole genome shotgun (WGS) entry which is preliminary data.</text>
</comment>
<dbReference type="InterPro" id="IPR027417">
    <property type="entry name" value="P-loop_NTPase"/>
</dbReference>
<accession>A0ABP9RXE0</accession>
<evidence type="ECO:0000313" key="3">
    <source>
        <dbReference type="Proteomes" id="UP001501570"/>
    </source>
</evidence>
<organism evidence="2 3">
    <name type="scientific">Rugosimonospora acidiphila</name>
    <dbReference type="NCBI Taxonomy" id="556531"/>
    <lineage>
        <taxon>Bacteria</taxon>
        <taxon>Bacillati</taxon>
        <taxon>Actinomycetota</taxon>
        <taxon>Actinomycetes</taxon>
        <taxon>Micromonosporales</taxon>
        <taxon>Micromonosporaceae</taxon>
        <taxon>Rugosimonospora</taxon>
    </lineage>
</organism>
<gene>
    <name evidence="2" type="ORF">GCM10023322_39290</name>
</gene>
<feature type="region of interest" description="Disordered" evidence="1">
    <location>
        <begin position="1"/>
        <end position="26"/>
    </location>
</feature>
<name>A0ABP9RXE0_9ACTN</name>
<dbReference type="EMBL" id="BAABJQ010000011">
    <property type="protein sequence ID" value="GAA5188486.1"/>
    <property type="molecule type" value="Genomic_DNA"/>
</dbReference>
<feature type="compositionally biased region" description="Polar residues" evidence="1">
    <location>
        <begin position="1"/>
        <end position="10"/>
    </location>
</feature>
<protein>
    <recommendedName>
        <fullName evidence="4">MinD-like ATPase involved in chromosome partitioning or flagellar assembly</fullName>
    </recommendedName>
</protein>